<reference evidence="2 3" key="1">
    <citation type="journal article" date="2021" name="MBio">
        <title>Poor Competitiveness of Bradyrhizobium in Pigeon Pea Root Colonization in Indian Soils.</title>
        <authorList>
            <person name="Chalasani D."/>
            <person name="Basu A."/>
            <person name="Pullabhotla S.V.S.R.N."/>
            <person name="Jorrin B."/>
            <person name="Neal A.L."/>
            <person name="Poole P.S."/>
            <person name="Podile A.R."/>
            <person name="Tkacz A."/>
        </authorList>
    </citation>
    <scope>NUCLEOTIDE SEQUENCE [LARGE SCALE GENOMIC DNA]</scope>
    <source>
        <strain evidence="2 3">HU14</strain>
    </source>
</reference>
<accession>A0ABS7HK67</accession>
<keyword evidence="3" id="KW-1185">Reference proteome</keyword>
<evidence type="ECO:0000259" key="1">
    <source>
        <dbReference type="Pfam" id="PF01551"/>
    </source>
</evidence>
<dbReference type="InterPro" id="IPR011055">
    <property type="entry name" value="Dup_hybrid_motif"/>
</dbReference>
<dbReference type="InterPro" id="IPR016047">
    <property type="entry name" value="M23ase_b-sheet_dom"/>
</dbReference>
<dbReference type="EMBL" id="JAEUAW010000003">
    <property type="protein sequence ID" value="MBW9093088.1"/>
    <property type="molecule type" value="Genomic_DNA"/>
</dbReference>
<dbReference type="InterPro" id="IPR006311">
    <property type="entry name" value="TAT_signal"/>
</dbReference>
<dbReference type="Proteomes" id="UP001196843">
    <property type="component" value="Unassembled WGS sequence"/>
</dbReference>
<evidence type="ECO:0000313" key="2">
    <source>
        <dbReference type="EMBL" id="MBW9093088.1"/>
    </source>
</evidence>
<organism evidence="2 3">
    <name type="scientific">Microbacterium jejuense</name>
    <dbReference type="NCBI Taxonomy" id="1263637"/>
    <lineage>
        <taxon>Bacteria</taxon>
        <taxon>Bacillati</taxon>
        <taxon>Actinomycetota</taxon>
        <taxon>Actinomycetes</taxon>
        <taxon>Micrococcales</taxon>
        <taxon>Microbacteriaceae</taxon>
        <taxon>Microbacterium</taxon>
    </lineage>
</organism>
<dbReference type="Gene3D" id="2.70.70.10">
    <property type="entry name" value="Glucose Permease (Domain IIA)"/>
    <property type="match status" value="1"/>
</dbReference>
<dbReference type="CDD" id="cd12797">
    <property type="entry name" value="M23_peptidase"/>
    <property type="match status" value="1"/>
</dbReference>
<comment type="caution">
    <text evidence="2">The sequence shown here is derived from an EMBL/GenBank/DDBJ whole genome shotgun (WGS) entry which is preliminary data.</text>
</comment>
<evidence type="ECO:0000313" key="3">
    <source>
        <dbReference type="Proteomes" id="UP001196843"/>
    </source>
</evidence>
<dbReference type="InterPro" id="IPR050570">
    <property type="entry name" value="Cell_wall_metabolism_enzyme"/>
</dbReference>
<dbReference type="PROSITE" id="PS51318">
    <property type="entry name" value="TAT"/>
    <property type="match status" value="1"/>
</dbReference>
<dbReference type="RefSeq" id="WP_220299810.1">
    <property type="nucleotide sequence ID" value="NZ_JAEUAW010000003.1"/>
</dbReference>
<dbReference type="PANTHER" id="PTHR21666">
    <property type="entry name" value="PEPTIDASE-RELATED"/>
    <property type="match status" value="1"/>
</dbReference>
<name>A0ABS7HK67_9MICO</name>
<protein>
    <submittedName>
        <fullName evidence="2">M23 family metallopeptidase</fullName>
    </submittedName>
</protein>
<gene>
    <name evidence="2" type="ORF">JNB62_05285</name>
</gene>
<dbReference type="Pfam" id="PF01551">
    <property type="entry name" value="Peptidase_M23"/>
    <property type="match status" value="1"/>
</dbReference>
<dbReference type="PANTHER" id="PTHR21666:SF270">
    <property type="entry name" value="MUREIN HYDROLASE ACTIVATOR ENVC"/>
    <property type="match status" value="1"/>
</dbReference>
<proteinExistence type="predicted"/>
<sequence length="456" mass="47646">MSENRQRPQLSRRALLTTGSLLAGAALVGLERPTRANAWPAGWPPDASDYAAVDRVAPPGFVQPFTAPIPRISSPYRSYRTCQCSNPHVGTDYNYDGIRGREFYSIGPGRVVAKGDASAMGYYIGIDHGDGVFSRYLHMDVPSALNIGDSVAAGTLIGYVGSRGAGAAHLHLEVCVNNGTQYQSPEVWLSNSPAVGEPAPTPVAERSFSINTAGTLEGKESALAPVVPLRENIAAVSADGLTVAAVDIWGGAWVLRGGFDTGWVGLASNAQDVAVDGDRFVVLHKDGNVMAKDGLFSSTWVPQIGGVSQIDAANGRIGVVAGGLLKVKEGTLFAEWTNQYGGVTDFALHGNRIGVVSGGAAYVKEGNLFDGWVPMAGAQRIELTSDRVGLLNGSSLDIKAGNLFEGWENVAPSASDFALSGNRIAVRSGGSVVVKTGALNAGWNGYFANSVKIALN</sequence>
<feature type="domain" description="M23ase beta-sheet core" evidence="1">
    <location>
        <begin position="87"/>
        <end position="178"/>
    </location>
</feature>
<dbReference type="SUPFAM" id="SSF51261">
    <property type="entry name" value="Duplicated hybrid motif"/>
    <property type="match status" value="1"/>
</dbReference>